<gene>
    <name evidence="1" type="ORF">LES8486_01439</name>
    <name evidence="2" type="ORF">LES9216_01586</name>
</gene>
<dbReference type="EMBL" id="OKQU01000002">
    <property type="protein sequence ID" value="SPE09431.1"/>
    <property type="molecule type" value="Genomic_DNA"/>
</dbReference>
<evidence type="ECO:0000313" key="2">
    <source>
        <dbReference type="EMBL" id="SPE09431.1"/>
    </source>
</evidence>
<dbReference type="KEGG" id="lsu:A6B45_09115"/>
<evidence type="ECO:0008006" key="5">
    <source>
        <dbReference type="Google" id="ProtNLM"/>
    </source>
</evidence>
<dbReference type="AlphaFoldDB" id="A0A2N9KGL2"/>
<dbReference type="Proteomes" id="UP000237923">
    <property type="component" value="Unassembled WGS sequence"/>
</dbReference>
<proteinExistence type="predicted"/>
<dbReference type="GeneID" id="99674957"/>
<evidence type="ECO:0000313" key="4">
    <source>
        <dbReference type="Proteomes" id="UP000239237"/>
    </source>
</evidence>
<evidence type="ECO:0000313" key="1">
    <source>
        <dbReference type="EMBL" id="SPD93775.1"/>
    </source>
</evidence>
<evidence type="ECO:0000313" key="3">
    <source>
        <dbReference type="Proteomes" id="UP000237923"/>
    </source>
</evidence>
<reference evidence="1 4" key="2">
    <citation type="submission" date="2018-02" db="EMBL/GenBank/DDBJ databases">
        <authorList>
            <person name="Rodrigo-Torres L."/>
            <person name="Arahal R. D."/>
            <person name="Lucena T."/>
        </authorList>
    </citation>
    <scope>NUCLEOTIDE SEQUENCE [LARGE SCALE GENOMIC DNA]</scope>
    <source>
        <strain evidence="1 4">CECT 8486</strain>
    </source>
</reference>
<name>A0A2N9KGL2_9LACO</name>
<dbReference type="RefSeq" id="WP_072614297.1">
    <property type="nucleotide sequence ID" value="NZ_AP017935.1"/>
</dbReference>
<protein>
    <recommendedName>
        <fullName evidence="5">DUF536 domain-containing protein</fullName>
    </recommendedName>
</protein>
<sequence length="146" mass="17168">MTESEKVEFKTLTSILKKLDISKATYYRRAKAWNINPSQREFTHEELKNLESMPENVDNNHSDVASESVKTLSEQLKTKDEQIKQLHKLLDQQQTLSLDLQHKIDVKEQQYLEVSDTSDFVSEIDNLKKELQKEKSKSFWAKLLKK</sequence>
<organism evidence="2 3">
    <name type="scientific">Leuconostoc suionicum</name>
    <dbReference type="NCBI Taxonomy" id="1511761"/>
    <lineage>
        <taxon>Bacteria</taxon>
        <taxon>Bacillati</taxon>
        <taxon>Bacillota</taxon>
        <taxon>Bacilli</taxon>
        <taxon>Lactobacillales</taxon>
        <taxon>Lactobacillaceae</taxon>
        <taxon>Leuconostoc</taxon>
    </lineage>
</organism>
<reference evidence="2 3" key="1">
    <citation type="submission" date="2018-02" db="EMBL/GenBank/DDBJ databases">
        <authorList>
            <person name="Cohen D.B."/>
            <person name="Kent A.D."/>
        </authorList>
    </citation>
    <scope>NUCLEOTIDE SEQUENCE [LARGE SCALE GENOMIC DNA]</scope>
    <source>
        <strain evidence="2 3">CECT 9216</strain>
    </source>
</reference>
<dbReference type="EMBL" id="OKQR01000002">
    <property type="protein sequence ID" value="SPD93775.1"/>
    <property type="molecule type" value="Genomic_DNA"/>
</dbReference>
<keyword evidence="4" id="KW-1185">Reference proteome</keyword>
<dbReference type="Proteomes" id="UP000239237">
    <property type="component" value="Unassembled WGS sequence"/>
</dbReference>
<accession>A0A2N9KGL2</accession>